<reference evidence="2" key="1">
    <citation type="submission" date="2022-03" db="EMBL/GenBank/DDBJ databases">
        <authorList>
            <person name="Lindestad O."/>
        </authorList>
    </citation>
    <scope>NUCLEOTIDE SEQUENCE</scope>
</reference>
<dbReference type="OrthoDB" id="7480128at2759"/>
<dbReference type="AlphaFoldDB" id="A0A8S4QDX0"/>
<dbReference type="EMBL" id="CAKXAJ010001593">
    <property type="protein sequence ID" value="CAH2207917.1"/>
    <property type="molecule type" value="Genomic_DNA"/>
</dbReference>
<feature type="region of interest" description="Disordered" evidence="1">
    <location>
        <begin position="96"/>
        <end position="127"/>
    </location>
</feature>
<gene>
    <name evidence="2" type="primary">jg19756</name>
    <name evidence="2" type="ORF">PAEG_LOCUS534</name>
</gene>
<name>A0A8S4QDX0_9NEOP</name>
<feature type="compositionally biased region" description="Basic residues" evidence="1">
    <location>
        <begin position="108"/>
        <end position="121"/>
    </location>
</feature>
<proteinExistence type="predicted"/>
<evidence type="ECO:0000256" key="1">
    <source>
        <dbReference type="SAM" id="MobiDB-lite"/>
    </source>
</evidence>
<organism evidence="2 3">
    <name type="scientific">Pararge aegeria aegeria</name>
    <dbReference type="NCBI Taxonomy" id="348720"/>
    <lineage>
        <taxon>Eukaryota</taxon>
        <taxon>Metazoa</taxon>
        <taxon>Ecdysozoa</taxon>
        <taxon>Arthropoda</taxon>
        <taxon>Hexapoda</taxon>
        <taxon>Insecta</taxon>
        <taxon>Pterygota</taxon>
        <taxon>Neoptera</taxon>
        <taxon>Endopterygota</taxon>
        <taxon>Lepidoptera</taxon>
        <taxon>Glossata</taxon>
        <taxon>Ditrysia</taxon>
        <taxon>Papilionoidea</taxon>
        <taxon>Nymphalidae</taxon>
        <taxon>Satyrinae</taxon>
        <taxon>Satyrini</taxon>
        <taxon>Parargina</taxon>
        <taxon>Pararge</taxon>
    </lineage>
</organism>
<feature type="non-terminal residue" evidence="2">
    <location>
        <position position="1"/>
    </location>
</feature>
<accession>A0A8S4QDX0</accession>
<comment type="caution">
    <text evidence="2">The sequence shown here is derived from an EMBL/GenBank/DDBJ whole genome shotgun (WGS) entry which is preliminary data.</text>
</comment>
<protein>
    <submittedName>
        <fullName evidence="2">Jg19756 protein</fullName>
    </submittedName>
</protein>
<dbReference type="Proteomes" id="UP000838756">
    <property type="component" value="Unassembled WGS sequence"/>
</dbReference>
<evidence type="ECO:0000313" key="3">
    <source>
        <dbReference type="Proteomes" id="UP000838756"/>
    </source>
</evidence>
<evidence type="ECO:0000313" key="2">
    <source>
        <dbReference type="EMBL" id="CAH2207917.1"/>
    </source>
</evidence>
<sequence length="127" mass="13902">LVQVLTGHGCFGKYLHGIARREASPICHECGAPEDTALHTLAVCASWAPQRHAMVSLLDGDLSLPSVINLMLGSEEGWSTVASFCEAVMGLKEASEREREQAADALPLRRRRTGGRRRRYAHLMPPP</sequence>
<keyword evidence="3" id="KW-1185">Reference proteome</keyword>